<evidence type="ECO:0000259" key="4">
    <source>
        <dbReference type="PROSITE" id="PS51635"/>
    </source>
</evidence>
<sequence length="99" mass="10424">MVNPSLVLGMTVLNLSFAACGFLQIYHLGAVEDILSHGNKLLASLRACAGASAGALVAAVMITAPDKLEHCKDFTYRFADSVGHFGALTPGHNVLLELR</sequence>
<keyword evidence="6" id="KW-1185">Reference proteome</keyword>
<evidence type="ECO:0000256" key="2">
    <source>
        <dbReference type="PROSITE-ProRule" id="PRU01161"/>
    </source>
</evidence>
<feature type="transmembrane region" description="Helical" evidence="3">
    <location>
        <begin position="6"/>
        <end position="29"/>
    </location>
</feature>
<evidence type="ECO:0000313" key="5">
    <source>
        <dbReference type="EMBL" id="KAF3706437.1"/>
    </source>
</evidence>
<dbReference type="EMBL" id="CM015734">
    <property type="protein sequence ID" value="KAF3706437.1"/>
    <property type="molecule type" value="Genomic_DNA"/>
</dbReference>
<dbReference type="Proteomes" id="UP000503349">
    <property type="component" value="Chromosome 23"/>
</dbReference>
<dbReference type="GO" id="GO:0005737">
    <property type="term" value="C:cytoplasm"/>
    <property type="evidence" value="ECO:0007669"/>
    <property type="project" value="TreeGrafter"/>
</dbReference>
<dbReference type="GO" id="GO:0055088">
    <property type="term" value="P:lipid homeostasis"/>
    <property type="evidence" value="ECO:0007669"/>
    <property type="project" value="TreeGrafter"/>
</dbReference>
<dbReference type="GO" id="GO:0004806">
    <property type="term" value="F:triacylglycerol lipase activity"/>
    <property type="evidence" value="ECO:0007669"/>
    <property type="project" value="TreeGrafter"/>
</dbReference>
<reference evidence="6" key="2">
    <citation type="submission" date="2019-02" db="EMBL/GenBank/DDBJ databases">
        <title>Opniocepnalus argus Var Kimnra genome.</title>
        <authorList>
            <person name="Zhou C."/>
            <person name="Xiao S."/>
        </authorList>
    </citation>
    <scope>NUCLEOTIDE SEQUENCE [LARGE SCALE GENOMIC DNA]</scope>
</reference>
<comment type="caution">
    <text evidence="2">Lacks conserved residue(s) required for the propagation of feature annotation.</text>
</comment>
<keyword evidence="3" id="KW-1133">Transmembrane helix</keyword>
<dbReference type="PROSITE" id="PS51635">
    <property type="entry name" value="PNPLA"/>
    <property type="match status" value="1"/>
</dbReference>
<proteinExistence type="predicted"/>
<feature type="short sequence motif" description="GXSXG" evidence="2">
    <location>
        <begin position="50"/>
        <end position="54"/>
    </location>
</feature>
<dbReference type="InterPro" id="IPR002641">
    <property type="entry name" value="PNPLA_dom"/>
</dbReference>
<feature type="transmembrane region" description="Helical" evidence="3">
    <location>
        <begin position="41"/>
        <end position="62"/>
    </location>
</feature>
<dbReference type="PANTHER" id="PTHR12406">
    <property type="entry name" value="CALCIUM-INDEPENDENT PHOSPHOLIPASE A2 IPLA2 -RELATED"/>
    <property type="match status" value="1"/>
</dbReference>
<keyword evidence="3" id="KW-0472">Membrane</keyword>
<keyword evidence="3" id="KW-0812">Transmembrane</keyword>
<dbReference type="PANTHER" id="PTHR12406:SF7">
    <property type="entry name" value="PATATIN-LIKE PHOSPHOLIPASE DOMAIN-CONTAINING PROTEIN 4"/>
    <property type="match status" value="1"/>
</dbReference>
<accession>A0A6G1QVB5</accession>
<protein>
    <submittedName>
        <fullName evidence="5">Patatin-like phospholipase domain-containing protein 4</fullName>
    </submittedName>
</protein>
<evidence type="ECO:0000313" key="6">
    <source>
        <dbReference type="Proteomes" id="UP000503349"/>
    </source>
</evidence>
<reference evidence="5 6" key="1">
    <citation type="submission" date="2019-02" db="EMBL/GenBank/DDBJ databases">
        <title>Opniocepnalus argus genome.</title>
        <authorList>
            <person name="Zhou C."/>
            <person name="Xiao S."/>
        </authorList>
    </citation>
    <scope>NUCLEOTIDE SEQUENCE [LARGE SCALE GENOMIC DNA]</scope>
    <source>
        <strain evidence="5">OARG1902GOOAL</strain>
        <tissue evidence="5">Muscle</tissue>
    </source>
</reference>
<dbReference type="GO" id="GO:0016020">
    <property type="term" value="C:membrane"/>
    <property type="evidence" value="ECO:0007669"/>
    <property type="project" value="TreeGrafter"/>
</dbReference>
<dbReference type="InterPro" id="IPR016035">
    <property type="entry name" value="Acyl_Trfase/lysoPLipase"/>
</dbReference>
<dbReference type="AlphaFoldDB" id="A0A6G1QVB5"/>
<name>A0A6G1QVB5_CHAAH</name>
<dbReference type="Pfam" id="PF01734">
    <property type="entry name" value="Patatin"/>
    <property type="match status" value="1"/>
</dbReference>
<dbReference type="SUPFAM" id="SSF52151">
    <property type="entry name" value="FabD/lysophospholipase-like"/>
    <property type="match status" value="1"/>
</dbReference>
<dbReference type="GO" id="GO:0005811">
    <property type="term" value="C:lipid droplet"/>
    <property type="evidence" value="ECO:0007669"/>
    <property type="project" value="TreeGrafter"/>
</dbReference>
<feature type="domain" description="PNPLA" evidence="4">
    <location>
        <begin position="15"/>
        <end position="99"/>
    </location>
</feature>
<dbReference type="Gene3D" id="3.40.1090.10">
    <property type="entry name" value="Cytosolic phospholipase A2 catalytic domain"/>
    <property type="match status" value="1"/>
</dbReference>
<evidence type="ECO:0000256" key="1">
    <source>
        <dbReference type="ARBA" id="ARBA00023098"/>
    </source>
</evidence>
<keyword evidence="1" id="KW-0443">Lipid metabolism</keyword>
<gene>
    <name evidence="5" type="ORF">EXN66_Car022129</name>
</gene>
<organism evidence="5 6">
    <name type="scientific">Channa argus</name>
    <name type="common">Northern snakehead</name>
    <name type="synonym">Ophicephalus argus</name>
    <dbReference type="NCBI Taxonomy" id="215402"/>
    <lineage>
        <taxon>Eukaryota</taxon>
        <taxon>Metazoa</taxon>
        <taxon>Chordata</taxon>
        <taxon>Craniata</taxon>
        <taxon>Vertebrata</taxon>
        <taxon>Euteleostomi</taxon>
        <taxon>Actinopterygii</taxon>
        <taxon>Neopterygii</taxon>
        <taxon>Teleostei</taxon>
        <taxon>Neoteleostei</taxon>
        <taxon>Acanthomorphata</taxon>
        <taxon>Anabantaria</taxon>
        <taxon>Anabantiformes</taxon>
        <taxon>Channoidei</taxon>
        <taxon>Channidae</taxon>
        <taxon>Channa</taxon>
    </lineage>
</organism>
<evidence type="ECO:0000256" key="3">
    <source>
        <dbReference type="SAM" id="Phobius"/>
    </source>
</evidence>
<dbReference type="InterPro" id="IPR033562">
    <property type="entry name" value="PLPL"/>
</dbReference>
<dbReference type="GO" id="GO:0019433">
    <property type="term" value="P:triglyceride catabolic process"/>
    <property type="evidence" value="ECO:0007669"/>
    <property type="project" value="TreeGrafter"/>
</dbReference>